<gene>
    <name evidence="3" type="ORF">BHS09_21770</name>
</gene>
<evidence type="ECO:0000313" key="4">
    <source>
        <dbReference type="Proteomes" id="UP000320179"/>
    </source>
</evidence>
<proteinExistence type="predicted"/>
<reference evidence="3 4" key="1">
    <citation type="journal article" date="2019" name="Science">
        <title>Social genes are selection hotspots in kin groups of a soil microbe.</title>
        <authorList>
            <person name="Wielgoss S."/>
            <person name="Wolfensberger R."/>
            <person name="Sun L."/>
            <person name="Fiegna F."/>
            <person name="Velicer G.J."/>
        </authorList>
    </citation>
    <scope>NUCLEOTIDE SEQUENCE [LARGE SCALE GENOMIC DNA]</scope>
    <source>
        <strain evidence="3 4">MC3.5.9c15</strain>
    </source>
</reference>
<dbReference type="RefSeq" id="WP_140798878.1">
    <property type="nucleotide sequence ID" value="NZ_CP017173.1"/>
</dbReference>
<accession>A0AAE6G1X7</accession>
<organism evidence="3 4">
    <name type="scientific">Myxococcus xanthus</name>
    <dbReference type="NCBI Taxonomy" id="34"/>
    <lineage>
        <taxon>Bacteria</taxon>
        <taxon>Pseudomonadati</taxon>
        <taxon>Myxococcota</taxon>
        <taxon>Myxococcia</taxon>
        <taxon>Myxococcales</taxon>
        <taxon>Cystobacterineae</taxon>
        <taxon>Myxococcaceae</taxon>
        <taxon>Myxococcus</taxon>
    </lineage>
</organism>
<feature type="transmembrane region" description="Helical" evidence="1">
    <location>
        <begin position="347"/>
        <end position="364"/>
    </location>
</feature>
<feature type="signal peptide" evidence="2">
    <location>
        <begin position="1"/>
        <end position="24"/>
    </location>
</feature>
<sequence>MCPALPWRPLAALLGLLFAACATAPPRSPLLEHIGRSDLSVAALRVRMRDLTRRLPGMLEAAADDLAARSDSREVHRAMLEFKSNGVPMLQTALLQPDPVAGLVDAWALLAQLQDTLPRRAASVPALVPRARRELGEMEAEVAAVWVDLSGHEDVSRARALIHQWAAEHPLTGPLTARESTAPLLASISTLSRVSPMGAAAVLLEDTRDLTTRLDLYASSLPRQVRWQAELAASDVADLPVLGTALGELERTVDVLNQFEGLAASAPAVLSRERVAVLSALTQERMALQAFVSAERQALMGDVDRERTVLMEALRAERIAALQQVDGLARGWVDHTFDRAADLVGRVWLGLLGLGVLLAGVLLARGRRGRTAT</sequence>
<keyword evidence="1" id="KW-1133">Transmembrane helix</keyword>
<evidence type="ECO:0000313" key="3">
    <source>
        <dbReference type="EMBL" id="QDE69394.1"/>
    </source>
</evidence>
<dbReference type="Proteomes" id="UP000320179">
    <property type="component" value="Chromosome"/>
</dbReference>
<keyword evidence="2" id="KW-0732">Signal</keyword>
<keyword evidence="1" id="KW-0472">Membrane</keyword>
<dbReference type="AlphaFoldDB" id="A0AAE6G1X7"/>
<dbReference type="EMBL" id="CP017174">
    <property type="protein sequence ID" value="QDE69394.1"/>
    <property type="molecule type" value="Genomic_DNA"/>
</dbReference>
<evidence type="ECO:0000256" key="2">
    <source>
        <dbReference type="SAM" id="SignalP"/>
    </source>
</evidence>
<keyword evidence="1" id="KW-0812">Transmembrane</keyword>
<protein>
    <submittedName>
        <fullName evidence="3">Chemotaxis protein</fullName>
    </submittedName>
</protein>
<feature type="chain" id="PRO_5042186888" evidence="2">
    <location>
        <begin position="25"/>
        <end position="373"/>
    </location>
</feature>
<evidence type="ECO:0000256" key="1">
    <source>
        <dbReference type="SAM" id="Phobius"/>
    </source>
</evidence>
<name>A0AAE6G1X7_MYXXA</name>